<comment type="caution">
    <text evidence="2">The sequence shown here is derived from an EMBL/GenBank/DDBJ whole genome shotgun (WGS) entry which is preliminary data.</text>
</comment>
<protein>
    <submittedName>
        <fullName evidence="2">Uncharacterized protein (DUF1330 family)</fullName>
    </submittedName>
</protein>
<dbReference type="Proteomes" id="UP000568106">
    <property type="component" value="Unassembled WGS sequence"/>
</dbReference>
<evidence type="ECO:0000313" key="2">
    <source>
        <dbReference type="EMBL" id="MBB5318468.1"/>
    </source>
</evidence>
<dbReference type="Pfam" id="PF07045">
    <property type="entry name" value="DUF1330"/>
    <property type="match status" value="1"/>
</dbReference>
<dbReference type="AlphaFoldDB" id="A0A7W8IJY3"/>
<dbReference type="InterPro" id="IPR011008">
    <property type="entry name" value="Dimeric_a/b-barrel"/>
</dbReference>
<feature type="domain" description="DUF1330" evidence="1">
    <location>
        <begin position="2"/>
        <end position="92"/>
    </location>
</feature>
<accession>A0A7W8IJY3</accession>
<dbReference type="PANTHER" id="PTHR41521:SF4">
    <property type="entry name" value="BLR0684 PROTEIN"/>
    <property type="match status" value="1"/>
</dbReference>
<organism evidence="2 3">
    <name type="scientific">Tunturiibacter empetritectus</name>
    <dbReference type="NCBI Taxonomy" id="3069691"/>
    <lineage>
        <taxon>Bacteria</taxon>
        <taxon>Pseudomonadati</taxon>
        <taxon>Acidobacteriota</taxon>
        <taxon>Terriglobia</taxon>
        <taxon>Terriglobales</taxon>
        <taxon>Acidobacteriaceae</taxon>
        <taxon>Tunturiibacter</taxon>
    </lineage>
</organism>
<keyword evidence="3" id="KW-1185">Reference proteome</keyword>
<reference evidence="2" key="1">
    <citation type="submission" date="2020-08" db="EMBL/GenBank/DDBJ databases">
        <title>Genomic Encyclopedia of Type Strains, Phase IV (KMG-V): Genome sequencing to study the core and pangenomes of soil and plant-associated prokaryotes.</title>
        <authorList>
            <person name="Whitman W."/>
        </authorList>
    </citation>
    <scope>NUCLEOTIDE SEQUENCE [LARGE SCALE GENOMIC DNA]</scope>
    <source>
        <strain evidence="2">M8UP27</strain>
    </source>
</reference>
<evidence type="ECO:0000313" key="3">
    <source>
        <dbReference type="Proteomes" id="UP000568106"/>
    </source>
</evidence>
<sequence>MSAYVIVEATVVDEESRRRYASQAEPLLREVGAEVIAFGPWQVLSGEPAFNDGMIIRFPDNETASAWYQSPAYQSLLEIRAAAFDCRFRLVNERRRAKDSHERVPPEGS</sequence>
<dbReference type="Gene3D" id="3.30.70.100">
    <property type="match status" value="1"/>
</dbReference>
<dbReference type="InterPro" id="IPR010753">
    <property type="entry name" value="DUF1330"/>
</dbReference>
<proteinExistence type="predicted"/>
<evidence type="ECO:0000259" key="1">
    <source>
        <dbReference type="Pfam" id="PF07045"/>
    </source>
</evidence>
<gene>
    <name evidence="2" type="ORF">HDF09_003165</name>
</gene>
<dbReference type="EMBL" id="JACHDY010000004">
    <property type="protein sequence ID" value="MBB5318468.1"/>
    <property type="molecule type" value="Genomic_DNA"/>
</dbReference>
<dbReference type="PANTHER" id="PTHR41521">
    <property type="match status" value="1"/>
</dbReference>
<dbReference type="SUPFAM" id="SSF54909">
    <property type="entry name" value="Dimeric alpha+beta barrel"/>
    <property type="match status" value="1"/>
</dbReference>
<name>A0A7W8IJY3_9BACT</name>